<dbReference type="RefSeq" id="XP_007314928.1">
    <property type="nucleotide sequence ID" value="XM_007314866.1"/>
</dbReference>
<sequence length="71" mass="8204">TLGNTTHLIDTHPSLLDLITILQIPQLVSPDKQLPNSDHRIRSIKIRPDCFPQHASSFLWHYAQRLRPIDN</sequence>
<dbReference type="Proteomes" id="UP000008064">
    <property type="component" value="Unassembled WGS sequence"/>
</dbReference>
<proteinExistence type="predicted"/>
<dbReference type="KEGG" id="sla:SERLADRAFT_459467"/>
<dbReference type="AlphaFoldDB" id="F8NK45"/>
<dbReference type="EMBL" id="GL945430">
    <property type="protein sequence ID" value="EGO28729.1"/>
    <property type="molecule type" value="Genomic_DNA"/>
</dbReference>
<gene>
    <name evidence="1" type="ORF">SERLADRAFT_459467</name>
</gene>
<protein>
    <submittedName>
        <fullName evidence="1">Uncharacterized protein</fullName>
    </submittedName>
</protein>
<evidence type="ECO:0000313" key="1">
    <source>
        <dbReference type="EMBL" id="EGO28729.1"/>
    </source>
</evidence>
<dbReference type="HOGENOM" id="CLU_2747160_0_0_1"/>
<accession>F8NK45</accession>
<feature type="non-terminal residue" evidence="1">
    <location>
        <position position="1"/>
    </location>
</feature>
<organism>
    <name type="scientific">Serpula lacrymans var. lacrymans (strain S7.9)</name>
    <name type="common">Dry rot fungus</name>
    <dbReference type="NCBI Taxonomy" id="578457"/>
    <lineage>
        <taxon>Eukaryota</taxon>
        <taxon>Fungi</taxon>
        <taxon>Dikarya</taxon>
        <taxon>Basidiomycota</taxon>
        <taxon>Agaricomycotina</taxon>
        <taxon>Agaricomycetes</taxon>
        <taxon>Agaricomycetidae</taxon>
        <taxon>Boletales</taxon>
        <taxon>Coniophorineae</taxon>
        <taxon>Serpulaceae</taxon>
        <taxon>Serpula</taxon>
    </lineage>
</organism>
<reference evidence="1" key="1">
    <citation type="submission" date="2011-04" db="EMBL/GenBank/DDBJ databases">
        <title>Evolution of plant cell wall degrading machinery underlies the functional diversity of forest fungi.</title>
        <authorList>
            <consortium name="US DOE Joint Genome Institute (JGI-PGF)"/>
            <person name="Eastwood D.C."/>
            <person name="Floudas D."/>
            <person name="Binder M."/>
            <person name="Majcherczyk A."/>
            <person name="Schneider P."/>
            <person name="Aerts A."/>
            <person name="Asiegbu F.O."/>
            <person name="Baker S.E."/>
            <person name="Barry K."/>
            <person name="Bendiksby M."/>
            <person name="Blumentritt M."/>
            <person name="Coutinho P.M."/>
            <person name="Cullen D."/>
            <person name="Cullen D."/>
            <person name="Gathman A."/>
            <person name="Goodell B."/>
            <person name="Henrissat B."/>
            <person name="Ihrmark K."/>
            <person name="Kauserud H."/>
            <person name="Kohler A."/>
            <person name="LaButti K."/>
            <person name="Lapidus A."/>
            <person name="Lavin J.L."/>
            <person name="Lee Y.-H."/>
            <person name="Lindquist E."/>
            <person name="Lilly W."/>
            <person name="Lucas S."/>
            <person name="Morin E."/>
            <person name="Murat C."/>
            <person name="Oguiza J.A."/>
            <person name="Park J."/>
            <person name="Pisabarro A.G."/>
            <person name="Riley R."/>
            <person name="Rosling A."/>
            <person name="Salamov A."/>
            <person name="Schmidt O."/>
            <person name="Schmutz J."/>
            <person name="Skrede I."/>
            <person name="Stenlid J."/>
            <person name="Wiebenga A."/>
            <person name="Xie X."/>
            <person name="Kues U."/>
            <person name="Hibbett D.S."/>
            <person name="Hoffmeister D."/>
            <person name="Hogberg N."/>
            <person name="Martin F."/>
            <person name="Grigoriev I.V."/>
            <person name="Watkinson S.C."/>
        </authorList>
    </citation>
    <scope>NUCLEOTIDE SEQUENCE</scope>
    <source>
        <strain evidence="1">S7.9</strain>
    </source>
</reference>
<dbReference type="GeneID" id="18817897"/>
<name>F8NK45_SERL9</name>